<feature type="transmembrane region" description="Helical" evidence="1">
    <location>
        <begin position="77"/>
        <end position="104"/>
    </location>
</feature>
<accession>A0AA86MVH7</accession>
<evidence type="ECO:0000313" key="3">
    <source>
        <dbReference type="Proteomes" id="UP001179121"/>
    </source>
</evidence>
<sequence>MTTAAVMAFLHHVAAFTLVGALMAELALFGAALDLRQARRVQRVDAAYGMSAGVLLVAGLLRVLYFEKGASYYFHNAFFLAKAALFLLVALLSLYPTLLFLSWNKQLKAGGLPRLEEAQVRRVRAVMLVELAGVVGIVFCASLMARGSGMIE</sequence>
<evidence type="ECO:0000313" key="2">
    <source>
        <dbReference type="EMBL" id="CAI4029743.1"/>
    </source>
</evidence>
<evidence type="ECO:0008006" key="4">
    <source>
        <dbReference type="Google" id="ProtNLM"/>
    </source>
</evidence>
<keyword evidence="1" id="KW-1133">Transmembrane helix</keyword>
<feature type="transmembrane region" description="Helical" evidence="1">
    <location>
        <begin position="12"/>
        <end position="35"/>
    </location>
</feature>
<proteinExistence type="predicted"/>
<dbReference type="KEGG" id="nti:DNFV4_00161"/>
<dbReference type="RefSeq" id="WP_289266769.1">
    <property type="nucleotide sequence ID" value="NZ_OX365700.1"/>
</dbReference>
<reference evidence="2" key="1">
    <citation type="submission" date="2022-10" db="EMBL/GenBank/DDBJ databases">
        <authorList>
            <person name="Koch H."/>
        </authorList>
    </citation>
    <scope>NUCLEOTIDE SEQUENCE</scope>
    <source>
        <strain evidence="2">DNF</strain>
    </source>
</reference>
<dbReference type="EMBL" id="OX365700">
    <property type="protein sequence ID" value="CAI4029743.1"/>
    <property type="molecule type" value="Genomic_DNA"/>
</dbReference>
<dbReference type="AlphaFoldDB" id="A0AA86MVH7"/>
<keyword evidence="1" id="KW-0472">Membrane</keyword>
<name>A0AA86MVH7_9BACT</name>
<protein>
    <recommendedName>
        <fullName evidence="4">DUF2214 family protein</fullName>
    </recommendedName>
</protein>
<dbReference type="Proteomes" id="UP001179121">
    <property type="component" value="Chromosome"/>
</dbReference>
<keyword evidence="1" id="KW-0812">Transmembrane</keyword>
<feature type="transmembrane region" description="Helical" evidence="1">
    <location>
        <begin position="47"/>
        <end position="65"/>
    </location>
</feature>
<gene>
    <name evidence="2" type="ORF">DNFV4_00161</name>
</gene>
<keyword evidence="3" id="KW-1185">Reference proteome</keyword>
<dbReference type="Pfam" id="PF09980">
    <property type="entry name" value="DUF2214"/>
    <property type="match status" value="1"/>
</dbReference>
<organism evidence="2 3">
    <name type="scientific">Nitrospira tepida</name>
    <dbReference type="NCBI Taxonomy" id="2973512"/>
    <lineage>
        <taxon>Bacteria</taxon>
        <taxon>Pseudomonadati</taxon>
        <taxon>Nitrospirota</taxon>
        <taxon>Nitrospiria</taxon>
        <taxon>Nitrospirales</taxon>
        <taxon>Nitrospiraceae</taxon>
        <taxon>Nitrospira</taxon>
    </lineage>
</organism>
<dbReference type="InterPro" id="IPR018706">
    <property type="entry name" value="DUF2214_membrane"/>
</dbReference>
<evidence type="ECO:0000256" key="1">
    <source>
        <dbReference type="SAM" id="Phobius"/>
    </source>
</evidence>
<feature type="transmembrane region" description="Helical" evidence="1">
    <location>
        <begin position="125"/>
        <end position="145"/>
    </location>
</feature>